<evidence type="ECO:0000313" key="2">
    <source>
        <dbReference type="WBParaSite" id="nRc.2.0.1.t04354-RA"/>
    </source>
</evidence>
<name>A0A915HRI8_ROMCU</name>
<organism evidence="1 2">
    <name type="scientific">Romanomermis culicivorax</name>
    <name type="common">Nematode worm</name>
    <dbReference type="NCBI Taxonomy" id="13658"/>
    <lineage>
        <taxon>Eukaryota</taxon>
        <taxon>Metazoa</taxon>
        <taxon>Ecdysozoa</taxon>
        <taxon>Nematoda</taxon>
        <taxon>Enoplea</taxon>
        <taxon>Dorylaimia</taxon>
        <taxon>Mermithida</taxon>
        <taxon>Mermithoidea</taxon>
        <taxon>Mermithidae</taxon>
        <taxon>Romanomermis</taxon>
    </lineage>
</organism>
<evidence type="ECO:0000313" key="1">
    <source>
        <dbReference type="Proteomes" id="UP000887565"/>
    </source>
</evidence>
<proteinExistence type="predicted"/>
<dbReference type="Proteomes" id="UP000887565">
    <property type="component" value="Unplaced"/>
</dbReference>
<reference evidence="2" key="1">
    <citation type="submission" date="2022-11" db="UniProtKB">
        <authorList>
            <consortium name="WormBaseParasite"/>
        </authorList>
    </citation>
    <scope>IDENTIFICATION</scope>
</reference>
<dbReference type="WBParaSite" id="nRc.2.0.1.t04354-RA">
    <property type="protein sequence ID" value="nRc.2.0.1.t04354-RA"/>
    <property type="gene ID" value="nRc.2.0.1.g04354"/>
</dbReference>
<protein>
    <submittedName>
        <fullName evidence="2">Uncharacterized protein</fullName>
    </submittedName>
</protein>
<sequence length="51" mass="5800">MSGISKWIKMEGTRERQGVKVTHETLIVRSECFLGPRCTQDIHFPGSDSHI</sequence>
<keyword evidence="1" id="KW-1185">Reference proteome</keyword>
<dbReference type="AlphaFoldDB" id="A0A915HRI8"/>
<accession>A0A915HRI8</accession>